<protein>
    <submittedName>
        <fullName evidence="9">Starch-binding associating with outer membrane</fullName>
    </submittedName>
</protein>
<evidence type="ECO:0000313" key="10">
    <source>
        <dbReference type="Proteomes" id="UP000182257"/>
    </source>
</evidence>
<proteinExistence type="inferred from homology"/>
<reference evidence="9 10" key="1">
    <citation type="submission" date="2016-10" db="EMBL/GenBank/DDBJ databases">
        <authorList>
            <person name="de Groot N.N."/>
        </authorList>
    </citation>
    <scope>NUCLEOTIDE SEQUENCE [LARGE SCALE GENOMIC DNA]</scope>
    <source>
        <strain evidence="9 10">D31d</strain>
    </source>
</reference>
<dbReference type="SUPFAM" id="SSF48452">
    <property type="entry name" value="TPR-like"/>
    <property type="match status" value="1"/>
</dbReference>
<keyword evidence="4" id="KW-0472">Membrane</keyword>
<evidence type="ECO:0000256" key="3">
    <source>
        <dbReference type="ARBA" id="ARBA00022729"/>
    </source>
</evidence>
<dbReference type="InterPro" id="IPR012944">
    <property type="entry name" value="SusD_RagB_dom"/>
</dbReference>
<dbReference type="Proteomes" id="UP000182257">
    <property type="component" value="Unassembled WGS sequence"/>
</dbReference>
<name>A0A1H3XJC4_XYLRU</name>
<dbReference type="CDD" id="cd08977">
    <property type="entry name" value="SusD"/>
    <property type="match status" value="1"/>
</dbReference>
<evidence type="ECO:0000256" key="1">
    <source>
        <dbReference type="ARBA" id="ARBA00004442"/>
    </source>
</evidence>
<dbReference type="InterPro" id="IPR011990">
    <property type="entry name" value="TPR-like_helical_dom_sf"/>
</dbReference>
<dbReference type="Pfam" id="PF07980">
    <property type="entry name" value="SusD_RagB"/>
    <property type="match status" value="1"/>
</dbReference>
<organism evidence="9 10">
    <name type="scientific">Xylanibacter ruminicola</name>
    <name type="common">Prevotella ruminicola</name>
    <dbReference type="NCBI Taxonomy" id="839"/>
    <lineage>
        <taxon>Bacteria</taxon>
        <taxon>Pseudomonadati</taxon>
        <taxon>Bacteroidota</taxon>
        <taxon>Bacteroidia</taxon>
        <taxon>Bacteroidales</taxon>
        <taxon>Prevotellaceae</taxon>
        <taxon>Xylanibacter</taxon>
    </lineage>
</organism>
<dbReference type="PROSITE" id="PS51257">
    <property type="entry name" value="PROKAR_LIPOPROTEIN"/>
    <property type="match status" value="1"/>
</dbReference>
<gene>
    <name evidence="9" type="ORF">SAMN05216462_0215</name>
</gene>
<comment type="similarity">
    <text evidence="2">Belongs to the SusD family.</text>
</comment>
<evidence type="ECO:0000256" key="6">
    <source>
        <dbReference type="SAM" id="SignalP"/>
    </source>
</evidence>
<dbReference type="EMBL" id="FNRF01000001">
    <property type="protein sequence ID" value="SDZ98744.1"/>
    <property type="molecule type" value="Genomic_DNA"/>
</dbReference>
<evidence type="ECO:0000259" key="7">
    <source>
        <dbReference type="Pfam" id="PF07980"/>
    </source>
</evidence>
<evidence type="ECO:0000256" key="2">
    <source>
        <dbReference type="ARBA" id="ARBA00006275"/>
    </source>
</evidence>
<comment type="subcellular location">
    <subcellularLocation>
        <location evidence="1">Cell outer membrane</location>
    </subcellularLocation>
</comment>
<sequence length="545" mass="61998">MIKYLMKMKIKKYIYLFAAVGGLTLTACNGMENAPGNQFTDANFWDSPDRAQYVVNMAYAQMYNAGKMWRDESLSDNMIDGRSTTDQRLMRMGQATPTTGIFASEWSDLYGGIKTCHVFLDNIDAITNLDAAKKARMIAEIRFVRAYIYFRLTNFYGDIPFFTKDITVDESNTIGRTSHAEVMAFIHQELNDIIGDLPSRNDLPESENGKITKGAVVALQARAYLMDSDWSNVQKYCEMLINQPETYGSYALFPSYRGLFEEDNEYNQEVILDRAYVRNLLTWGEILDMVPLSKGGRVADRVPQQSLVDSYLTLNGYTIDEAGTDYDPNHPYDNRDPRLAATVIYDNYDWSANVADGSKGEVIHIDPAGDNTVDTYIGTGSNTTATGYYTRKWFAPQATGDMSSGLNIIMFRYADILLMWAEAKLEQNQMTADVWNSTVRAIRQRAGFKTAKALNFPADKSQTELRQILRNERRCELALEGLRWYDIKRWKAGSEYLTQQVRGASFTHDIPWKFAFDENRDYLWAVPQSQIDLNPNLGQNPGYGK</sequence>
<feature type="signal peptide" evidence="6">
    <location>
        <begin position="1"/>
        <end position="27"/>
    </location>
</feature>
<evidence type="ECO:0000256" key="4">
    <source>
        <dbReference type="ARBA" id="ARBA00023136"/>
    </source>
</evidence>
<keyword evidence="3 6" id="KW-0732">Signal</keyword>
<evidence type="ECO:0000313" key="9">
    <source>
        <dbReference type="EMBL" id="SDZ98744.1"/>
    </source>
</evidence>
<evidence type="ECO:0000259" key="8">
    <source>
        <dbReference type="Pfam" id="PF14322"/>
    </source>
</evidence>
<feature type="domain" description="RagB/SusD" evidence="7">
    <location>
        <begin position="295"/>
        <end position="543"/>
    </location>
</feature>
<dbReference type="AlphaFoldDB" id="A0A1H3XJC4"/>
<evidence type="ECO:0000256" key="5">
    <source>
        <dbReference type="ARBA" id="ARBA00023237"/>
    </source>
</evidence>
<feature type="domain" description="SusD-like N-terminal" evidence="8">
    <location>
        <begin position="55"/>
        <end position="225"/>
    </location>
</feature>
<dbReference type="Gene3D" id="1.25.40.390">
    <property type="match status" value="1"/>
</dbReference>
<feature type="chain" id="PRO_5010329002" evidence="6">
    <location>
        <begin position="28"/>
        <end position="545"/>
    </location>
</feature>
<accession>A0A1H3XJC4</accession>
<dbReference type="GO" id="GO:0009279">
    <property type="term" value="C:cell outer membrane"/>
    <property type="evidence" value="ECO:0007669"/>
    <property type="project" value="UniProtKB-SubCell"/>
</dbReference>
<dbReference type="Pfam" id="PF14322">
    <property type="entry name" value="SusD-like_3"/>
    <property type="match status" value="1"/>
</dbReference>
<keyword evidence="5" id="KW-0998">Cell outer membrane</keyword>
<dbReference type="InterPro" id="IPR033985">
    <property type="entry name" value="SusD-like_N"/>
</dbReference>